<dbReference type="Pfam" id="PF00127">
    <property type="entry name" value="Copper-bind"/>
    <property type="match status" value="1"/>
</dbReference>
<dbReference type="InterPro" id="IPR000923">
    <property type="entry name" value="BlueCu_1"/>
</dbReference>
<dbReference type="Proteomes" id="UP000027093">
    <property type="component" value="Chromosome"/>
</dbReference>
<keyword evidence="6" id="KW-1185">Reference proteome</keyword>
<sequence length="161" mass="17649">MQAARSHAAGISMTAFIVAVAVSLAYYQYVYVPEANRTPYVPPEVRNPEQTIPVTIVKDAGLESNPKNYVPNDVRAVLGLSNKVTWINQDPNFHTVTSDDGYVDAISGKFDSQAHLDETFNGFIAGGGSWSFTFTKAGDYAYHCVPHPFMQGVIRVVENFA</sequence>
<dbReference type="GO" id="GO:0009055">
    <property type="term" value="F:electron transfer activity"/>
    <property type="evidence" value="ECO:0007669"/>
    <property type="project" value="InterPro"/>
</dbReference>
<name>A0A060HJ89_9ARCH</name>
<dbReference type="AlphaFoldDB" id="A0A060HJ89"/>
<dbReference type="InterPro" id="IPR052721">
    <property type="entry name" value="ET_Amicyanin"/>
</dbReference>
<gene>
    <name evidence="5" type="ORF">NVIE_011200</name>
</gene>
<evidence type="ECO:0000256" key="1">
    <source>
        <dbReference type="ARBA" id="ARBA00022723"/>
    </source>
</evidence>
<feature type="transmembrane region" description="Helical" evidence="3">
    <location>
        <begin position="7"/>
        <end position="29"/>
    </location>
</feature>
<reference evidence="5 6" key="1">
    <citation type="journal article" date="2014" name="Int. J. Syst. Evol. Microbiol.">
        <title>Nitrososphaera viennensis gen. nov., sp. nov., an aerobic and mesophilic, ammonia-oxidizing archaeon from soil and a member of the archaeal phylum Thaumarchaeota.</title>
        <authorList>
            <person name="Stieglmeier M."/>
            <person name="Klingl A."/>
            <person name="Alves R.J."/>
            <person name="Rittmann S.K."/>
            <person name="Melcher M."/>
            <person name="Leisch N."/>
            <person name="Schleper C."/>
        </authorList>
    </citation>
    <scope>NUCLEOTIDE SEQUENCE [LARGE SCALE GENOMIC DNA]</scope>
    <source>
        <strain evidence="5">EN76</strain>
    </source>
</reference>
<keyword evidence="3" id="KW-1133">Transmembrane helix</keyword>
<dbReference type="InterPro" id="IPR008972">
    <property type="entry name" value="Cupredoxin"/>
</dbReference>
<dbReference type="KEGG" id="nvn:NVIE_011200"/>
<dbReference type="Gene3D" id="2.60.40.420">
    <property type="entry name" value="Cupredoxins - blue copper proteins"/>
    <property type="match status" value="1"/>
</dbReference>
<dbReference type="EMBL" id="CP007536">
    <property type="protein sequence ID" value="AIC15350.1"/>
    <property type="molecule type" value="Genomic_DNA"/>
</dbReference>
<keyword evidence="1" id="KW-0479">Metal-binding</keyword>
<protein>
    <submittedName>
        <fullName evidence="5">Putative blue (Type1) copper domain-containing protein</fullName>
    </submittedName>
</protein>
<dbReference type="GO" id="GO:0005507">
    <property type="term" value="F:copper ion binding"/>
    <property type="evidence" value="ECO:0007669"/>
    <property type="project" value="InterPro"/>
</dbReference>
<evidence type="ECO:0000256" key="2">
    <source>
        <dbReference type="ARBA" id="ARBA00023008"/>
    </source>
</evidence>
<organism evidence="5 6">
    <name type="scientific">Nitrososphaera viennensis EN76</name>
    <dbReference type="NCBI Taxonomy" id="926571"/>
    <lineage>
        <taxon>Archaea</taxon>
        <taxon>Nitrososphaerota</taxon>
        <taxon>Nitrososphaeria</taxon>
        <taxon>Nitrososphaerales</taxon>
        <taxon>Nitrososphaeraceae</taxon>
        <taxon>Nitrososphaera</taxon>
    </lineage>
</organism>
<proteinExistence type="predicted"/>
<evidence type="ECO:0000259" key="4">
    <source>
        <dbReference type="Pfam" id="PF00127"/>
    </source>
</evidence>
<dbReference type="PANTHER" id="PTHR36507:SF1">
    <property type="entry name" value="BLL1555 PROTEIN"/>
    <property type="match status" value="1"/>
</dbReference>
<evidence type="ECO:0000313" key="5">
    <source>
        <dbReference type="EMBL" id="AIC15350.1"/>
    </source>
</evidence>
<evidence type="ECO:0000313" key="6">
    <source>
        <dbReference type="Proteomes" id="UP000027093"/>
    </source>
</evidence>
<evidence type="ECO:0000256" key="3">
    <source>
        <dbReference type="SAM" id="Phobius"/>
    </source>
</evidence>
<dbReference type="HOGENOM" id="CLU_1709035_0_0_2"/>
<feature type="domain" description="Blue (type 1) copper" evidence="4">
    <location>
        <begin position="67"/>
        <end position="156"/>
    </location>
</feature>
<dbReference type="SUPFAM" id="SSF49503">
    <property type="entry name" value="Cupredoxins"/>
    <property type="match status" value="1"/>
</dbReference>
<accession>A0A060HJ89</accession>
<keyword evidence="3" id="KW-0812">Transmembrane</keyword>
<keyword evidence="3" id="KW-0472">Membrane</keyword>
<keyword evidence="2" id="KW-0186">Copper</keyword>
<dbReference type="PANTHER" id="PTHR36507">
    <property type="entry name" value="BLL1555 PROTEIN"/>
    <property type="match status" value="1"/>
</dbReference>